<keyword evidence="6" id="KW-0560">Oxidoreductase</keyword>
<evidence type="ECO:0000256" key="1">
    <source>
        <dbReference type="ARBA" id="ARBA00004141"/>
    </source>
</evidence>
<dbReference type="OrthoDB" id="10253736at2759"/>
<dbReference type="eggNOG" id="KOG1201">
    <property type="taxonomic scope" value="Eukaryota"/>
</dbReference>
<dbReference type="GO" id="GO:0016020">
    <property type="term" value="C:membrane"/>
    <property type="evidence" value="ECO:0007669"/>
    <property type="project" value="UniProtKB-SubCell"/>
</dbReference>
<sequence>MCNRVFRLRLTDQTQSSLFPAQIIMSSMLYSPVIAYVSNASNFLLSPLLSGSLLAAATFAPDVVNNALASIAAKLPEHASHTLELTIVKKVLYVWLSLGIVRTINRFLNTMAHNSWRMTAASGWDWNKEIAVVTGGSSGIGLSIVEKLSAMGIRVAVFDVQDLPKQLQTNSRVHFYRCDVTTTESVAEAADAVRKELGHPSILINNAGITSPMPILKMPESFLRKIMGVNLMALWYTTQQFLPRMIQLNKGHVITVASIASFVALATGADYSATKAGALAFHESLASEIKHFYKAPNVLTTVVHPNFVRTPLVEGFVDRLERGGVRLLTADDIAKEVVAQIKSRRGGQLIIPKSVDVISGIRGWPTWLQEVVRDAVGKTAGN</sequence>
<organism evidence="13 14">
    <name type="scientific">Gibberella moniliformis (strain M3125 / FGSC 7600)</name>
    <name type="common">Maize ear and stalk rot fungus</name>
    <name type="synonym">Fusarium verticillioides</name>
    <dbReference type="NCBI Taxonomy" id="334819"/>
    <lineage>
        <taxon>Eukaryota</taxon>
        <taxon>Fungi</taxon>
        <taxon>Dikarya</taxon>
        <taxon>Ascomycota</taxon>
        <taxon>Pezizomycotina</taxon>
        <taxon>Sordariomycetes</taxon>
        <taxon>Hypocreomycetidae</taxon>
        <taxon>Hypocreales</taxon>
        <taxon>Nectriaceae</taxon>
        <taxon>Fusarium</taxon>
        <taxon>Fusarium fujikuroi species complex</taxon>
    </lineage>
</organism>
<dbReference type="KEGG" id="fvr:FVEG_11846"/>
<dbReference type="GeneID" id="30069331"/>
<evidence type="ECO:0000256" key="6">
    <source>
        <dbReference type="ARBA" id="ARBA00023002"/>
    </source>
</evidence>
<comment type="function">
    <text evidence="9">Catalyzes the reduction of all-trans-retinal to all-trans-retinol in the presence of NADPH.</text>
</comment>
<dbReference type="SUPFAM" id="SSF51735">
    <property type="entry name" value="NAD(P)-binding Rossmann-fold domains"/>
    <property type="match status" value="1"/>
</dbReference>
<evidence type="ECO:0000256" key="7">
    <source>
        <dbReference type="ARBA" id="ARBA00023098"/>
    </source>
</evidence>
<evidence type="ECO:0000256" key="5">
    <source>
        <dbReference type="ARBA" id="ARBA00022989"/>
    </source>
</evidence>
<dbReference type="InterPro" id="IPR002347">
    <property type="entry name" value="SDR_fam"/>
</dbReference>
<evidence type="ECO:0000256" key="10">
    <source>
        <dbReference type="ARBA" id="ARBA00068717"/>
    </source>
</evidence>
<dbReference type="EMBL" id="DS022259">
    <property type="protein sequence ID" value="EWG53410.1"/>
    <property type="molecule type" value="Genomic_DNA"/>
</dbReference>
<evidence type="ECO:0000256" key="4">
    <source>
        <dbReference type="ARBA" id="ARBA00022857"/>
    </source>
</evidence>
<accession>W7MZY2</accession>
<dbReference type="VEuPathDB" id="FungiDB:FVEG_11846"/>
<dbReference type="PRINTS" id="PR00081">
    <property type="entry name" value="GDHRDH"/>
</dbReference>
<dbReference type="PANTHER" id="PTHR24322">
    <property type="entry name" value="PKSB"/>
    <property type="match status" value="1"/>
</dbReference>
<evidence type="ECO:0000313" key="14">
    <source>
        <dbReference type="Proteomes" id="UP000009096"/>
    </source>
</evidence>
<keyword evidence="3" id="KW-0812">Transmembrane</keyword>
<evidence type="ECO:0000256" key="2">
    <source>
        <dbReference type="ARBA" id="ARBA00006484"/>
    </source>
</evidence>
<dbReference type="Gene3D" id="3.40.50.720">
    <property type="entry name" value="NAD(P)-binding Rossmann-like Domain"/>
    <property type="match status" value="1"/>
</dbReference>
<evidence type="ECO:0000256" key="3">
    <source>
        <dbReference type="ARBA" id="ARBA00022692"/>
    </source>
</evidence>
<evidence type="ECO:0000256" key="12">
    <source>
        <dbReference type="RuleBase" id="RU000363"/>
    </source>
</evidence>
<comment type="subcellular location">
    <subcellularLocation>
        <location evidence="1">Membrane</location>
        <topology evidence="1">Multi-pass membrane protein</topology>
    </subcellularLocation>
</comment>
<keyword evidence="8" id="KW-0472">Membrane</keyword>
<keyword evidence="5" id="KW-1133">Transmembrane helix</keyword>
<proteinExistence type="inferred from homology"/>
<protein>
    <recommendedName>
        <fullName evidence="10">Short-chain dehydrogenase/reductase 3</fullName>
    </recommendedName>
    <alternativeName>
        <fullName evidence="11">Retinal short-chain dehydrogenase/reductase 1</fullName>
    </alternativeName>
</protein>
<evidence type="ECO:0000313" key="13">
    <source>
        <dbReference type="EMBL" id="EWG53410.1"/>
    </source>
</evidence>
<comment type="similarity">
    <text evidence="2 12">Belongs to the short-chain dehydrogenases/reductases (SDR) family.</text>
</comment>
<dbReference type="PRINTS" id="PR00080">
    <property type="entry name" value="SDRFAMILY"/>
</dbReference>
<evidence type="ECO:0000256" key="8">
    <source>
        <dbReference type="ARBA" id="ARBA00023136"/>
    </source>
</evidence>
<dbReference type="EMBL" id="CM000581">
    <property type="protein sequence ID" value="EWG53410.1"/>
    <property type="molecule type" value="Genomic_DNA"/>
</dbReference>
<dbReference type="RefSeq" id="XP_018759601.1">
    <property type="nucleotide sequence ID" value="XM_018901167.1"/>
</dbReference>
<evidence type="ECO:0000256" key="9">
    <source>
        <dbReference type="ARBA" id="ARBA00059620"/>
    </source>
</evidence>
<dbReference type="Proteomes" id="UP000009096">
    <property type="component" value="Chromosome 4"/>
</dbReference>
<evidence type="ECO:0000256" key="11">
    <source>
        <dbReference type="ARBA" id="ARBA00082544"/>
    </source>
</evidence>
<dbReference type="PROSITE" id="PS00061">
    <property type="entry name" value="ADH_SHORT"/>
    <property type="match status" value="1"/>
</dbReference>
<dbReference type="PANTHER" id="PTHR24322:SF736">
    <property type="entry name" value="RETINOL DEHYDROGENASE 10"/>
    <property type="match status" value="1"/>
</dbReference>
<dbReference type="GO" id="GO:0052650">
    <property type="term" value="F:all-trans-retinol dehydrogenase (NADP+) activity"/>
    <property type="evidence" value="ECO:0007669"/>
    <property type="project" value="UniProtKB-ARBA"/>
</dbReference>
<dbReference type="AlphaFoldDB" id="W7MZY2"/>
<dbReference type="Pfam" id="PF00106">
    <property type="entry name" value="adh_short"/>
    <property type="match status" value="1"/>
</dbReference>
<reference evidence="13 14" key="1">
    <citation type="journal article" date="2010" name="Nature">
        <title>Comparative genomics reveals mobile pathogenicity chromosomes in Fusarium.</title>
        <authorList>
            <person name="Ma L.J."/>
            <person name="van der Does H.C."/>
            <person name="Borkovich K.A."/>
            <person name="Coleman J.J."/>
            <person name="Daboussi M.J."/>
            <person name="Di Pietro A."/>
            <person name="Dufresne M."/>
            <person name="Freitag M."/>
            <person name="Grabherr M."/>
            <person name="Henrissat B."/>
            <person name="Houterman P.M."/>
            <person name="Kang S."/>
            <person name="Shim W.B."/>
            <person name="Woloshuk C."/>
            <person name="Xie X."/>
            <person name="Xu J.R."/>
            <person name="Antoniw J."/>
            <person name="Baker S.E."/>
            <person name="Bluhm B.H."/>
            <person name="Breakspear A."/>
            <person name="Brown D.W."/>
            <person name="Butchko R.A."/>
            <person name="Chapman S."/>
            <person name="Coulson R."/>
            <person name="Coutinho P.M."/>
            <person name="Danchin E.G."/>
            <person name="Diener A."/>
            <person name="Gale L.R."/>
            <person name="Gardiner D.M."/>
            <person name="Goff S."/>
            <person name="Hammond-Kosack K.E."/>
            <person name="Hilburn K."/>
            <person name="Hua-Van A."/>
            <person name="Jonkers W."/>
            <person name="Kazan K."/>
            <person name="Kodira C.D."/>
            <person name="Koehrsen M."/>
            <person name="Kumar L."/>
            <person name="Lee Y.H."/>
            <person name="Li L."/>
            <person name="Manners J.M."/>
            <person name="Miranda-Saavedra D."/>
            <person name="Mukherjee M."/>
            <person name="Park G."/>
            <person name="Park J."/>
            <person name="Park S.Y."/>
            <person name="Proctor R.H."/>
            <person name="Regev A."/>
            <person name="Ruiz-Roldan M.C."/>
            <person name="Sain D."/>
            <person name="Sakthikumar S."/>
            <person name="Sykes S."/>
            <person name="Schwartz D.C."/>
            <person name="Turgeon B.G."/>
            <person name="Wapinski I."/>
            <person name="Yoder O."/>
            <person name="Young S."/>
            <person name="Zeng Q."/>
            <person name="Zhou S."/>
            <person name="Galagan J."/>
            <person name="Cuomo C.A."/>
            <person name="Kistler H.C."/>
            <person name="Rep M."/>
        </authorList>
    </citation>
    <scope>NUCLEOTIDE SEQUENCE [LARGE SCALE GENOMIC DNA]</scope>
    <source>
        <strain evidence="14">M3125 / FGSC 7600</strain>
    </source>
</reference>
<dbReference type="InterPro" id="IPR020904">
    <property type="entry name" value="Sc_DH/Rdtase_CS"/>
</dbReference>
<dbReference type="InterPro" id="IPR036291">
    <property type="entry name" value="NAD(P)-bd_dom_sf"/>
</dbReference>
<keyword evidence="14" id="KW-1185">Reference proteome</keyword>
<name>W7MZY2_GIBM7</name>
<keyword evidence="7" id="KW-0443">Lipid metabolism</keyword>
<keyword evidence="4" id="KW-0521">NADP</keyword>
<dbReference type="FunFam" id="3.40.50.720:FF:000131">
    <property type="entry name" value="Short-chain dehydrogenase/reductase 3"/>
    <property type="match status" value="1"/>
</dbReference>
<gene>
    <name evidence="13" type="ORF">FVEG_11846</name>
</gene>